<accession>A0A974BU61</accession>
<dbReference type="AlphaFoldDB" id="A0A974BU61"/>
<dbReference type="EMBL" id="CM004483">
    <property type="protein sequence ID" value="OCT60762.1"/>
    <property type="molecule type" value="Genomic_DNA"/>
</dbReference>
<organism evidence="1 2">
    <name type="scientific">Xenopus laevis</name>
    <name type="common">African clawed frog</name>
    <dbReference type="NCBI Taxonomy" id="8355"/>
    <lineage>
        <taxon>Eukaryota</taxon>
        <taxon>Metazoa</taxon>
        <taxon>Chordata</taxon>
        <taxon>Craniata</taxon>
        <taxon>Vertebrata</taxon>
        <taxon>Euteleostomi</taxon>
        <taxon>Amphibia</taxon>
        <taxon>Batrachia</taxon>
        <taxon>Anura</taxon>
        <taxon>Pipoidea</taxon>
        <taxon>Pipidae</taxon>
        <taxon>Xenopodinae</taxon>
        <taxon>Xenopus</taxon>
        <taxon>Xenopus</taxon>
    </lineage>
</organism>
<gene>
    <name evidence="1" type="ORF">XELAEV_18046784mg</name>
</gene>
<protein>
    <submittedName>
        <fullName evidence="1">Uncharacterized protein</fullName>
    </submittedName>
</protein>
<proteinExistence type="predicted"/>
<evidence type="ECO:0000313" key="1">
    <source>
        <dbReference type="EMBL" id="OCT60762.1"/>
    </source>
</evidence>
<dbReference type="Proteomes" id="UP000694892">
    <property type="component" value="Chromosome 9_10S"/>
</dbReference>
<name>A0A974BU61_XENLA</name>
<sequence length="89" mass="10499">MNYSSTAVLPVQGNTTLYFHYFKTLTCFGVTVPLRNGWLSIQSNWDKQHKLRQGYKDRCCWLPMSVVILDCHIIEERIKCESLRETWSL</sequence>
<reference evidence="2" key="1">
    <citation type="journal article" date="2016" name="Nature">
        <title>Genome evolution in the allotetraploid frog Xenopus laevis.</title>
        <authorList>
            <person name="Session A.M."/>
            <person name="Uno Y."/>
            <person name="Kwon T."/>
            <person name="Chapman J.A."/>
            <person name="Toyoda A."/>
            <person name="Takahashi S."/>
            <person name="Fukui A."/>
            <person name="Hikosaka A."/>
            <person name="Suzuki A."/>
            <person name="Kondo M."/>
            <person name="van Heeringen S.J."/>
            <person name="Quigley I."/>
            <person name="Heinz S."/>
            <person name="Ogino H."/>
            <person name="Ochi H."/>
            <person name="Hellsten U."/>
            <person name="Lyons J.B."/>
            <person name="Simakov O."/>
            <person name="Putnam N."/>
            <person name="Stites J."/>
            <person name="Kuroki Y."/>
            <person name="Tanaka T."/>
            <person name="Michiue T."/>
            <person name="Watanabe M."/>
            <person name="Bogdanovic O."/>
            <person name="Lister R."/>
            <person name="Georgiou G."/>
            <person name="Paranjpe S.S."/>
            <person name="van Kruijsbergen I."/>
            <person name="Shu S."/>
            <person name="Carlson J."/>
            <person name="Kinoshita T."/>
            <person name="Ohta Y."/>
            <person name="Mawaribuchi S."/>
            <person name="Jenkins J."/>
            <person name="Grimwood J."/>
            <person name="Schmutz J."/>
            <person name="Mitros T."/>
            <person name="Mozaffari S.V."/>
            <person name="Suzuki Y."/>
            <person name="Haramoto Y."/>
            <person name="Yamamoto T.S."/>
            <person name="Takagi C."/>
            <person name="Heald R."/>
            <person name="Miller K."/>
            <person name="Haudenschild C."/>
            <person name="Kitzman J."/>
            <person name="Nakayama T."/>
            <person name="Izutsu Y."/>
            <person name="Robert J."/>
            <person name="Fortriede J."/>
            <person name="Burns K."/>
            <person name="Lotay V."/>
            <person name="Karimi K."/>
            <person name="Yasuoka Y."/>
            <person name="Dichmann D.S."/>
            <person name="Flajnik M.F."/>
            <person name="Houston D.W."/>
            <person name="Shendure J."/>
            <person name="DuPasquier L."/>
            <person name="Vize P.D."/>
            <person name="Zorn A.M."/>
            <person name="Ito M."/>
            <person name="Marcotte E.M."/>
            <person name="Wallingford J.B."/>
            <person name="Ito Y."/>
            <person name="Asashima M."/>
            <person name="Ueno N."/>
            <person name="Matsuda Y."/>
            <person name="Veenstra G.J."/>
            <person name="Fujiyama A."/>
            <person name="Harland R.M."/>
            <person name="Taira M."/>
            <person name="Rokhsar D.S."/>
        </authorList>
    </citation>
    <scope>NUCLEOTIDE SEQUENCE [LARGE SCALE GENOMIC DNA]</scope>
    <source>
        <strain evidence="2">J</strain>
    </source>
</reference>
<evidence type="ECO:0000313" key="2">
    <source>
        <dbReference type="Proteomes" id="UP000694892"/>
    </source>
</evidence>